<name>A0A6H5GK06_9HEMI</name>
<organism evidence="1 2">
    <name type="scientific">Nesidiocoris tenuis</name>
    <dbReference type="NCBI Taxonomy" id="355587"/>
    <lineage>
        <taxon>Eukaryota</taxon>
        <taxon>Metazoa</taxon>
        <taxon>Ecdysozoa</taxon>
        <taxon>Arthropoda</taxon>
        <taxon>Hexapoda</taxon>
        <taxon>Insecta</taxon>
        <taxon>Pterygota</taxon>
        <taxon>Neoptera</taxon>
        <taxon>Paraneoptera</taxon>
        <taxon>Hemiptera</taxon>
        <taxon>Heteroptera</taxon>
        <taxon>Panheteroptera</taxon>
        <taxon>Cimicomorpha</taxon>
        <taxon>Miridae</taxon>
        <taxon>Dicyphina</taxon>
        <taxon>Nesidiocoris</taxon>
    </lineage>
</organism>
<reference evidence="1 2" key="1">
    <citation type="submission" date="2020-02" db="EMBL/GenBank/DDBJ databases">
        <authorList>
            <person name="Ferguson B K."/>
        </authorList>
    </citation>
    <scope>NUCLEOTIDE SEQUENCE [LARGE SCALE GENOMIC DNA]</scope>
</reference>
<gene>
    <name evidence="1" type="ORF">NTEN_LOCUS9764</name>
</gene>
<evidence type="ECO:0000313" key="1">
    <source>
        <dbReference type="EMBL" id="CAB0004287.1"/>
    </source>
</evidence>
<dbReference type="AlphaFoldDB" id="A0A6H5GK06"/>
<proteinExistence type="predicted"/>
<protein>
    <submittedName>
        <fullName evidence="1">Uncharacterized protein</fullName>
    </submittedName>
</protein>
<dbReference type="EMBL" id="CADCXU010014805">
    <property type="protein sequence ID" value="CAB0004287.1"/>
    <property type="molecule type" value="Genomic_DNA"/>
</dbReference>
<evidence type="ECO:0000313" key="2">
    <source>
        <dbReference type="Proteomes" id="UP000479000"/>
    </source>
</evidence>
<sequence length="52" mass="5785">MTPTRALMSTWWYKAAPRLGCLLLNYPRASKGHGGKHIAVVTQIAQTNFIVD</sequence>
<accession>A0A6H5GK06</accession>
<keyword evidence="2" id="KW-1185">Reference proteome</keyword>
<dbReference type="Proteomes" id="UP000479000">
    <property type="component" value="Unassembled WGS sequence"/>
</dbReference>